<name>A0ABY9PYW1_9FIRM</name>
<proteinExistence type="predicted"/>
<protein>
    <submittedName>
        <fullName evidence="1">Uncharacterized protein</fullName>
    </submittedName>
</protein>
<dbReference type="EMBL" id="CP101637">
    <property type="protein sequence ID" value="WMT80900.1"/>
    <property type="molecule type" value="Genomic_DNA"/>
</dbReference>
<gene>
    <name evidence="1" type="ORF">TEMA_12230</name>
</gene>
<dbReference type="Proteomes" id="UP001235030">
    <property type="component" value="Chromosome"/>
</dbReference>
<keyword evidence="2" id="KW-1185">Reference proteome</keyword>
<sequence length="61" mass="7422">MDHIYPDKSHKKKIRGQSRKFKDMENNIIELTSEFPKKEEIYEDDLCYEGELWFIGEIEVK</sequence>
<reference evidence="1 2" key="1">
    <citation type="submission" date="2022-07" db="EMBL/GenBank/DDBJ databases">
        <title>Genome sequence of Terrisporobacter mayombei DSM6539.</title>
        <authorList>
            <person name="Boeer T."/>
            <person name="Bengelsdorf F.R."/>
            <person name="Daniel R."/>
            <person name="Poehlein A."/>
        </authorList>
    </citation>
    <scope>NUCLEOTIDE SEQUENCE [LARGE SCALE GENOMIC DNA]</scope>
    <source>
        <strain evidence="1 2">DSM 6539</strain>
    </source>
</reference>
<evidence type="ECO:0000313" key="1">
    <source>
        <dbReference type="EMBL" id="WMT80900.1"/>
    </source>
</evidence>
<dbReference type="RefSeq" id="WP_228103093.1">
    <property type="nucleotide sequence ID" value="NZ_CP101637.1"/>
</dbReference>
<evidence type="ECO:0000313" key="2">
    <source>
        <dbReference type="Proteomes" id="UP001235030"/>
    </source>
</evidence>
<accession>A0ABY9PYW1</accession>
<organism evidence="1 2">
    <name type="scientific">Terrisporobacter mayombei</name>
    <dbReference type="NCBI Taxonomy" id="1541"/>
    <lineage>
        <taxon>Bacteria</taxon>
        <taxon>Bacillati</taxon>
        <taxon>Bacillota</taxon>
        <taxon>Clostridia</taxon>
        <taxon>Peptostreptococcales</taxon>
        <taxon>Peptostreptococcaceae</taxon>
        <taxon>Terrisporobacter</taxon>
    </lineage>
</organism>